<dbReference type="InterPro" id="IPR035979">
    <property type="entry name" value="RBD_domain_sf"/>
</dbReference>
<reference evidence="5 6" key="1">
    <citation type="journal article" date="2013" name="Nat. Commun.">
        <title>The evolution and pathogenic mechanisms of the rice sheath blight pathogen.</title>
        <authorList>
            <person name="Zheng A."/>
            <person name="Lin R."/>
            <person name="Xu L."/>
            <person name="Qin P."/>
            <person name="Tang C."/>
            <person name="Ai P."/>
            <person name="Zhang D."/>
            <person name="Liu Y."/>
            <person name="Sun Z."/>
            <person name="Feng H."/>
            <person name="Wang Y."/>
            <person name="Chen Y."/>
            <person name="Liang X."/>
            <person name="Fu R."/>
            <person name="Li Q."/>
            <person name="Zhang J."/>
            <person name="Yu X."/>
            <person name="Xie Z."/>
            <person name="Ding L."/>
            <person name="Guan P."/>
            <person name="Tang J."/>
            <person name="Liang Y."/>
            <person name="Wang S."/>
            <person name="Deng Q."/>
            <person name="Li S."/>
            <person name="Zhu J."/>
            <person name="Wang L."/>
            <person name="Liu H."/>
            <person name="Li P."/>
        </authorList>
    </citation>
    <scope>NUCLEOTIDE SEQUENCE [LARGE SCALE GENOMIC DNA]</scope>
    <source>
        <strain evidence="6">AG-1 IA</strain>
    </source>
</reference>
<organism evidence="5 6">
    <name type="scientific">Thanatephorus cucumeris (strain AG1-IA)</name>
    <name type="common">Rice sheath blight fungus</name>
    <name type="synonym">Rhizoctonia solani</name>
    <dbReference type="NCBI Taxonomy" id="983506"/>
    <lineage>
        <taxon>Eukaryota</taxon>
        <taxon>Fungi</taxon>
        <taxon>Dikarya</taxon>
        <taxon>Basidiomycota</taxon>
        <taxon>Agaricomycotina</taxon>
        <taxon>Agaricomycetes</taxon>
        <taxon>Cantharellales</taxon>
        <taxon>Ceratobasidiaceae</taxon>
        <taxon>Rhizoctonia</taxon>
        <taxon>Rhizoctonia solani AG-1</taxon>
    </lineage>
</organism>
<protein>
    <submittedName>
        <fullName evidence="5">RNA recognition motif domain-containing protein</fullName>
    </submittedName>
</protein>
<keyword evidence="1" id="KW-0694">RNA-binding</keyword>
<accession>L8X9B8</accession>
<dbReference type="AlphaFoldDB" id="L8X9B8"/>
<dbReference type="Gene3D" id="1.20.1390.10">
    <property type="entry name" value="PWI domain"/>
    <property type="match status" value="1"/>
</dbReference>
<evidence type="ECO:0000256" key="2">
    <source>
        <dbReference type="SAM" id="MobiDB-lite"/>
    </source>
</evidence>
<dbReference type="CDD" id="cd12446">
    <property type="entry name" value="RRM_RBM25"/>
    <property type="match status" value="1"/>
</dbReference>
<dbReference type="Gene3D" id="3.30.70.330">
    <property type="match status" value="1"/>
</dbReference>
<dbReference type="SMART" id="SM00360">
    <property type="entry name" value="RRM"/>
    <property type="match status" value="1"/>
</dbReference>
<dbReference type="Pfam" id="PF00076">
    <property type="entry name" value="RRM_1"/>
    <property type="match status" value="1"/>
</dbReference>
<keyword evidence="6" id="KW-1185">Reference proteome</keyword>
<dbReference type="Proteomes" id="UP000011668">
    <property type="component" value="Unassembled WGS sequence"/>
</dbReference>
<dbReference type="PROSITE" id="PS51025">
    <property type="entry name" value="PWI"/>
    <property type="match status" value="1"/>
</dbReference>
<dbReference type="PROSITE" id="PS50102">
    <property type="entry name" value="RRM"/>
    <property type="match status" value="1"/>
</dbReference>
<feature type="compositionally biased region" description="Basic and acidic residues" evidence="2">
    <location>
        <begin position="302"/>
        <end position="352"/>
    </location>
</feature>
<dbReference type="InterPro" id="IPR000504">
    <property type="entry name" value="RRM_dom"/>
</dbReference>
<gene>
    <name evidence="5" type="ORF">AG1IA_00716</name>
</gene>
<comment type="caution">
    <text evidence="5">The sequence shown here is derived from an EMBL/GenBank/DDBJ whole genome shotgun (WGS) entry which is preliminary data.</text>
</comment>
<evidence type="ECO:0000313" key="6">
    <source>
        <dbReference type="Proteomes" id="UP000011668"/>
    </source>
</evidence>
<dbReference type="SUPFAM" id="SSF54928">
    <property type="entry name" value="RNA-binding domain, RBD"/>
    <property type="match status" value="1"/>
</dbReference>
<dbReference type="STRING" id="983506.L8X9B8"/>
<dbReference type="HOGENOM" id="CLU_009938_1_1_1"/>
<dbReference type="OrthoDB" id="6275295at2759"/>
<dbReference type="PANTHER" id="PTHR18806:SF4">
    <property type="entry name" value="RNA-BINDING PROTEIN 25"/>
    <property type="match status" value="1"/>
</dbReference>
<evidence type="ECO:0000256" key="1">
    <source>
        <dbReference type="PROSITE-ProRule" id="PRU00176"/>
    </source>
</evidence>
<feature type="domain" description="RRM" evidence="3">
    <location>
        <begin position="103"/>
        <end position="183"/>
    </location>
</feature>
<dbReference type="EMBL" id="AFRT01000118">
    <property type="protein sequence ID" value="ELU45254.1"/>
    <property type="molecule type" value="Genomic_DNA"/>
</dbReference>
<feature type="compositionally biased region" description="Low complexity" evidence="2">
    <location>
        <begin position="257"/>
        <end position="267"/>
    </location>
</feature>
<dbReference type="InterPro" id="IPR052768">
    <property type="entry name" value="RBM25"/>
</dbReference>
<dbReference type="InterPro" id="IPR002483">
    <property type="entry name" value="PWI_dom"/>
</dbReference>
<dbReference type="InterPro" id="IPR012677">
    <property type="entry name" value="Nucleotide-bd_a/b_plait_sf"/>
</dbReference>
<name>L8X9B8_THACA</name>
<dbReference type="GO" id="GO:0003729">
    <property type="term" value="F:mRNA binding"/>
    <property type="evidence" value="ECO:0007669"/>
    <property type="project" value="TreeGrafter"/>
</dbReference>
<feature type="region of interest" description="Disordered" evidence="2">
    <location>
        <begin position="249"/>
        <end position="352"/>
    </location>
</feature>
<evidence type="ECO:0000259" key="4">
    <source>
        <dbReference type="PROSITE" id="PS51025"/>
    </source>
</evidence>
<sequence>MQRPPISSALWPSFIRLSWGFSRNLPPGGSGTTYYRLNSNCHHIPPPITCQRISASQTQPRPTKMMQNGPNRMGLGLRAPMPNYQPIPTAAAASPTGPMHKATTLFVGSISPGISDGFLTSLFACGPLRSFKRLQTPQGKPQAFGFAEFEEPDAVSRALQLLDGRLLPSLEGGQPKKLSDDEVAKMTSETLIGSLIAALTDPSALPQEQTPEKSNEVIIPPHLQDLQEQDLPEEQRGLVLSEISLFRERSARRDKPPQVVARQPQRQESGGGTRTWGQPQQDKEKGESHGLASKPIGFVQATRDKEKEKQEPASKTPGEPEKTDEEREKERLEARRRDEDNSFQRRYEPRERQRIAAIERALQRERGLARAEEKDRQELKQRLAEWDDDASDEPFYVDRARWRQTRHRFLLSETQADDASRAMEERQAEHLRLESEAFLARQMDEMRALAEEQRKAGLLLDDGAPVRLAISAVEKKEKEEEEEKKAVVAKPALVFGQEEDEEIAGRRRRGNLVKLDFEAAERERVVERLHRARDSVPKVQDALWRAKVKWDSTVQKKIVPLARKKLEEYLGELDDDDMVVFIADHVRSRKGPVELVEALEPVLVEEATDLVVALWRQVVFESAAYGDGLESGDNFVDQSGDMVPT</sequence>
<dbReference type="PANTHER" id="PTHR18806">
    <property type="entry name" value="RBM25 PROTEIN"/>
    <property type="match status" value="1"/>
</dbReference>
<dbReference type="GO" id="GO:0005681">
    <property type="term" value="C:spliceosomal complex"/>
    <property type="evidence" value="ECO:0007669"/>
    <property type="project" value="TreeGrafter"/>
</dbReference>
<evidence type="ECO:0000259" key="3">
    <source>
        <dbReference type="PROSITE" id="PS50102"/>
    </source>
</evidence>
<evidence type="ECO:0000313" key="5">
    <source>
        <dbReference type="EMBL" id="ELU45254.1"/>
    </source>
</evidence>
<proteinExistence type="predicted"/>
<dbReference type="OMA" id="DGCVNKK"/>
<dbReference type="InterPro" id="IPR034268">
    <property type="entry name" value="RBM25_RRM"/>
</dbReference>
<feature type="domain" description="PWI" evidence="4">
    <location>
        <begin position="541"/>
        <end position="638"/>
    </location>
</feature>